<sequence>MKKAISKTKQKCSLYTANLLSQKTIFCLYLIFTRHNAIYSLLTFLFPQMIISL</sequence>
<dbReference type="EMBL" id="GBXM01059280">
    <property type="protein sequence ID" value="JAH49297.1"/>
    <property type="molecule type" value="Transcribed_RNA"/>
</dbReference>
<reference evidence="1" key="1">
    <citation type="submission" date="2014-11" db="EMBL/GenBank/DDBJ databases">
        <authorList>
            <person name="Amaro Gonzalez C."/>
        </authorList>
    </citation>
    <scope>NUCLEOTIDE SEQUENCE</scope>
</reference>
<protein>
    <submittedName>
        <fullName evidence="1">Uncharacterized protein</fullName>
    </submittedName>
</protein>
<organism evidence="1">
    <name type="scientific">Anguilla anguilla</name>
    <name type="common">European freshwater eel</name>
    <name type="synonym">Muraena anguilla</name>
    <dbReference type="NCBI Taxonomy" id="7936"/>
    <lineage>
        <taxon>Eukaryota</taxon>
        <taxon>Metazoa</taxon>
        <taxon>Chordata</taxon>
        <taxon>Craniata</taxon>
        <taxon>Vertebrata</taxon>
        <taxon>Euteleostomi</taxon>
        <taxon>Actinopterygii</taxon>
        <taxon>Neopterygii</taxon>
        <taxon>Teleostei</taxon>
        <taxon>Anguilliformes</taxon>
        <taxon>Anguillidae</taxon>
        <taxon>Anguilla</taxon>
    </lineage>
</organism>
<reference evidence="1" key="2">
    <citation type="journal article" date="2015" name="Fish Shellfish Immunol.">
        <title>Early steps in the European eel (Anguilla anguilla)-Vibrio vulnificus interaction in the gills: Role of the RtxA13 toxin.</title>
        <authorList>
            <person name="Callol A."/>
            <person name="Pajuelo D."/>
            <person name="Ebbesson L."/>
            <person name="Teles M."/>
            <person name="MacKenzie S."/>
            <person name="Amaro C."/>
        </authorList>
    </citation>
    <scope>NUCLEOTIDE SEQUENCE</scope>
</reference>
<proteinExistence type="predicted"/>
<dbReference type="AlphaFoldDB" id="A0A0E9T7C1"/>
<evidence type="ECO:0000313" key="1">
    <source>
        <dbReference type="EMBL" id="JAH49297.1"/>
    </source>
</evidence>
<accession>A0A0E9T7C1</accession>
<name>A0A0E9T7C1_ANGAN</name>